<evidence type="ECO:0000313" key="5">
    <source>
        <dbReference type="EMBL" id="VWX35089.1"/>
    </source>
</evidence>
<gene>
    <name evidence="5" type="ORF">EXIGUO9Y_200060</name>
</gene>
<accession>A0A653I7V0</accession>
<evidence type="ECO:0000259" key="4">
    <source>
        <dbReference type="PROSITE" id="PS50995"/>
    </source>
</evidence>
<protein>
    <submittedName>
        <fullName evidence="5">MarR family transcriptional regulator</fullName>
    </submittedName>
</protein>
<dbReference type="SMART" id="SM00347">
    <property type="entry name" value="HTH_MARR"/>
    <property type="match status" value="1"/>
</dbReference>
<proteinExistence type="predicted"/>
<dbReference type="EMBL" id="CABWKQ010000013">
    <property type="protein sequence ID" value="VWX35089.1"/>
    <property type="molecule type" value="Genomic_DNA"/>
</dbReference>
<evidence type="ECO:0000256" key="2">
    <source>
        <dbReference type="ARBA" id="ARBA00023125"/>
    </source>
</evidence>
<evidence type="ECO:0000256" key="3">
    <source>
        <dbReference type="ARBA" id="ARBA00023163"/>
    </source>
</evidence>
<dbReference type="InterPro" id="IPR000835">
    <property type="entry name" value="HTH_MarR-typ"/>
</dbReference>
<dbReference type="InterPro" id="IPR036388">
    <property type="entry name" value="WH-like_DNA-bd_sf"/>
</dbReference>
<keyword evidence="2" id="KW-0238">DNA-binding</keyword>
<dbReference type="GO" id="GO:0003677">
    <property type="term" value="F:DNA binding"/>
    <property type="evidence" value="ECO:0007669"/>
    <property type="project" value="UniProtKB-KW"/>
</dbReference>
<feature type="domain" description="HTH marR-type" evidence="4">
    <location>
        <begin position="5"/>
        <end position="134"/>
    </location>
</feature>
<dbReference type="GO" id="GO:0003700">
    <property type="term" value="F:DNA-binding transcription factor activity"/>
    <property type="evidence" value="ECO:0007669"/>
    <property type="project" value="InterPro"/>
</dbReference>
<dbReference type="PANTHER" id="PTHR42756:SF1">
    <property type="entry name" value="TRANSCRIPTIONAL REPRESSOR OF EMRAB OPERON"/>
    <property type="match status" value="1"/>
</dbReference>
<keyword evidence="1" id="KW-0805">Transcription regulation</keyword>
<dbReference type="AlphaFoldDB" id="A0A653I7V0"/>
<name>A0A653I7V0_9BACL</name>
<dbReference type="Gene3D" id="1.10.10.10">
    <property type="entry name" value="Winged helix-like DNA-binding domain superfamily/Winged helix DNA-binding domain"/>
    <property type="match status" value="1"/>
</dbReference>
<dbReference type="PRINTS" id="PR00598">
    <property type="entry name" value="HTHMARR"/>
</dbReference>
<dbReference type="Pfam" id="PF01047">
    <property type="entry name" value="MarR"/>
    <property type="match status" value="1"/>
</dbReference>
<dbReference type="PANTHER" id="PTHR42756">
    <property type="entry name" value="TRANSCRIPTIONAL REGULATOR, MARR"/>
    <property type="match status" value="1"/>
</dbReference>
<reference evidence="5 6" key="1">
    <citation type="submission" date="2019-10" db="EMBL/GenBank/DDBJ databases">
        <authorList>
            <person name="Karimi E."/>
        </authorList>
    </citation>
    <scope>NUCLEOTIDE SEQUENCE [LARGE SCALE GENOMIC DNA]</scope>
    <source>
        <strain evidence="5">Exiguobacterium sp. 9Y</strain>
    </source>
</reference>
<dbReference type="RefSeq" id="WP_159173062.1">
    <property type="nucleotide sequence ID" value="NZ_LR732311.1"/>
</dbReference>
<evidence type="ECO:0000313" key="6">
    <source>
        <dbReference type="Proteomes" id="UP000439752"/>
    </source>
</evidence>
<organism evidence="5 6">
    <name type="scientific">Exiguobacterium oxidotolerans</name>
    <dbReference type="NCBI Taxonomy" id="223958"/>
    <lineage>
        <taxon>Bacteria</taxon>
        <taxon>Bacillati</taxon>
        <taxon>Bacillota</taxon>
        <taxon>Bacilli</taxon>
        <taxon>Bacillales</taxon>
        <taxon>Bacillales Family XII. Incertae Sedis</taxon>
        <taxon>Exiguobacterium</taxon>
    </lineage>
</organism>
<sequence length="145" mass="16279">MSSQQEDILGQLSKVARLVKRDIDAVLAHHSLHTGQWALLKAVSLLEPVSQITLSKYLIIEKPAVTKTVVRLEELGFISRKSVGRQRLVELTPQARAAFNTIDEAVQAAHHLFLSELSKEEQHSLEILMTRLLATHRPVEQEESS</sequence>
<evidence type="ECO:0000256" key="1">
    <source>
        <dbReference type="ARBA" id="ARBA00023015"/>
    </source>
</evidence>
<dbReference type="SUPFAM" id="SSF46785">
    <property type="entry name" value="Winged helix' DNA-binding domain"/>
    <property type="match status" value="1"/>
</dbReference>
<dbReference type="PROSITE" id="PS50995">
    <property type="entry name" value="HTH_MARR_2"/>
    <property type="match status" value="1"/>
</dbReference>
<keyword evidence="6" id="KW-1185">Reference proteome</keyword>
<keyword evidence="3" id="KW-0804">Transcription</keyword>
<dbReference type="Proteomes" id="UP000439752">
    <property type="component" value="Unassembled WGS sequence"/>
</dbReference>
<dbReference type="InterPro" id="IPR036390">
    <property type="entry name" value="WH_DNA-bd_sf"/>
</dbReference>